<evidence type="ECO:0000313" key="3">
    <source>
        <dbReference type="Proteomes" id="UP000239204"/>
    </source>
</evidence>
<feature type="signal peptide" evidence="1">
    <location>
        <begin position="1"/>
        <end position="25"/>
    </location>
</feature>
<organism evidence="2 3">
    <name type="scientific">Xanthomonas arboricola</name>
    <dbReference type="NCBI Taxonomy" id="56448"/>
    <lineage>
        <taxon>Bacteria</taxon>
        <taxon>Pseudomonadati</taxon>
        <taxon>Pseudomonadota</taxon>
        <taxon>Gammaproteobacteria</taxon>
        <taxon>Lysobacterales</taxon>
        <taxon>Lysobacteraceae</taxon>
        <taxon>Xanthomonas</taxon>
    </lineage>
</organism>
<reference evidence="2 3" key="1">
    <citation type="submission" date="2016-08" db="EMBL/GenBank/DDBJ databases">
        <title>Evolution of the type three secretion system and type three effector repertoires in Xanthomonas.</title>
        <authorList>
            <person name="Merda D."/>
            <person name="Briand M."/>
            <person name="Bosis E."/>
            <person name="Rousseau C."/>
            <person name="Portier P."/>
            <person name="Jacques M.-A."/>
            <person name="Fischer-Le Saux M."/>
        </authorList>
    </citation>
    <scope>NUCLEOTIDE SEQUENCE [LARGE SCALE GENOMIC DNA]</scope>
    <source>
        <strain evidence="2 3">CFBP 7645</strain>
    </source>
</reference>
<dbReference type="Proteomes" id="UP000239204">
    <property type="component" value="Unassembled WGS sequence"/>
</dbReference>
<feature type="chain" id="PRO_5015546961" description="Secreted protein" evidence="1">
    <location>
        <begin position="26"/>
        <end position="269"/>
    </location>
</feature>
<protein>
    <recommendedName>
        <fullName evidence="4">Secreted protein</fullName>
    </recommendedName>
</protein>
<evidence type="ECO:0000256" key="1">
    <source>
        <dbReference type="SAM" id="SignalP"/>
    </source>
</evidence>
<sequence>MCVMRLLTAVLLGSTLFGYASSTVAADVAAEPLRPAAPNAECLDARKVTELHQADPRTLAVAEQGGRLFRIRLAQDCPQLAAHADASLLAAHGWVCNGAPAYVSSGQQRCAISQIATLSAREYASAARQRDSGIPTLDGVSVREARRRNFAGSSSYCFNPSMLRSWSEDGQGLVVEVSPRHPGTHRHYRVELMDSCRELSGAPPIRFVSGMGLNAICGNPGDKVDVLDEMALAGAAAGSGQQGDLSTTRGGLAARMRLSCTVAAVYPRD</sequence>
<keyword evidence="1" id="KW-0732">Signal</keyword>
<comment type="caution">
    <text evidence="2">The sequence shown here is derived from an EMBL/GenBank/DDBJ whole genome shotgun (WGS) entry which is preliminary data.</text>
</comment>
<evidence type="ECO:0000313" key="2">
    <source>
        <dbReference type="EMBL" id="PPU05888.1"/>
    </source>
</evidence>
<name>A0A2S7A9Q9_9XANT</name>
<accession>A0A2S7A9Q9</accession>
<gene>
    <name evidence="2" type="ORF">XarjCFBP7645_14890</name>
</gene>
<dbReference type="AlphaFoldDB" id="A0A2S7A9Q9"/>
<dbReference type="EMBL" id="MIGY01000003">
    <property type="protein sequence ID" value="PPU05888.1"/>
    <property type="molecule type" value="Genomic_DNA"/>
</dbReference>
<evidence type="ECO:0008006" key="4">
    <source>
        <dbReference type="Google" id="ProtNLM"/>
    </source>
</evidence>
<proteinExistence type="predicted"/>